<evidence type="ECO:0000313" key="5">
    <source>
        <dbReference type="Proteomes" id="UP000243063"/>
    </source>
</evidence>
<evidence type="ECO:0000256" key="1">
    <source>
        <dbReference type="ARBA" id="ARBA00007118"/>
    </source>
</evidence>
<dbReference type="Gene3D" id="3.40.109.10">
    <property type="entry name" value="NADH Oxidase"/>
    <property type="match status" value="1"/>
</dbReference>
<dbReference type="EMBL" id="LT629780">
    <property type="protein sequence ID" value="SDT93730.1"/>
    <property type="molecule type" value="Genomic_DNA"/>
</dbReference>
<comment type="similarity">
    <text evidence="1">Belongs to the nitroreductase family.</text>
</comment>
<dbReference type="RefSeq" id="WP_090211943.1">
    <property type="nucleotide sequence ID" value="NZ_LT629780.1"/>
</dbReference>
<dbReference type="STRING" id="1245526.SAMN05216580_0556"/>
<keyword evidence="2" id="KW-0560">Oxidoreductase</keyword>
<feature type="domain" description="Nitroreductase" evidence="3">
    <location>
        <begin position="7"/>
        <end position="176"/>
    </location>
</feature>
<dbReference type="GO" id="GO:0016491">
    <property type="term" value="F:oxidoreductase activity"/>
    <property type="evidence" value="ECO:0007669"/>
    <property type="project" value="UniProtKB-KW"/>
</dbReference>
<dbReference type="AlphaFoldDB" id="A0A1H2EF64"/>
<reference evidence="5" key="1">
    <citation type="submission" date="2016-10" db="EMBL/GenBank/DDBJ databases">
        <authorList>
            <person name="Varghese N."/>
            <person name="Submissions S."/>
        </authorList>
    </citation>
    <scope>NUCLEOTIDE SEQUENCE [LARGE SCALE GENOMIC DNA]</scope>
    <source>
        <strain evidence="5">CCTCC 2012022</strain>
    </source>
</reference>
<name>A0A1H2EF64_9GAMM</name>
<dbReference type="SUPFAM" id="SSF55469">
    <property type="entry name" value="FMN-dependent nitroreductase-like"/>
    <property type="match status" value="1"/>
</dbReference>
<dbReference type="InterPro" id="IPR000415">
    <property type="entry name" value="Nitroreductase-like"/>
</dbReference>
<dbReference type="Pfam" id="PF00881">
    <property type="entry name" value="Nitroreductase"/>
    <property type="match status" value="1"/>
</dbReference>
<dbReference type="InterPro" id="IPR029479">
    <property type="entry name" value="Nitroreductase"/>
</dbReference>
<evidence type="ECO:0000313" key="4">
    <source>
        <dbReference type="EMBL" id="SDT93730.1"/>
    </source>
</evidence>
<keyword evidence="5" id="KW-1185">Reference proteome</keyword>
<evidence type="ECO:0000259" key="3">
    <source>
        <dbReference type="Pfam" id="PF00881"/>
    </source>
</evidence>
<evidence type="ECO:0000256" key="2">
    <source>
        <dbReference type="ARBA" id="ARBA00023002"/>
    </source>
</evidence>
<protein>
    <submittedName>
        <fullName evidence="4">Nitroreductase</fullName>
    </submittedName>
</protein>
<accession>A0A1H2EF64</accession>
<organism evidence="4 5">
    <name type="scientific">Geopseudomonas guangdongensis</name>
    <dbReference type="NCBI Taxonomy" id="1245526"/>
    <lineage>
        <taxon>Bacteria</taxon>
        <taxon>Pseudomonadati</taxon>
        <taxon>Pseudomonadota</taxon>
        <taxon>Gammaproteobacteria</taxon>
        <taxon>Pseudomonadales</taxon>
        <taxon>Pseudomonadaceae</taxon>
        <taxon>Geopseudomonas</taxon>
    </lineage>
</organism>
<dbReference type="Proteomes" id="UP000243063">
    <property type="component" value="Chromosome I"/>
</dbReference>
<gene>
    <name evidence="4" type="ORF">SAMN05216580_0556</name>
</gene>
<proteinExistence type="inferred from homology"/>
<dbReference type="CDD" id="cd02137">
    <property type="entry name" value="MhqN-like"/>
    <property type="match status" value="1"/>
</dbReference>
<dbReference type="PANTHER" id="PTHR43673:SF12">
    <property type="entry name" value="PROTEIN DRGA"/>
    <property type="match status" value="1"/>
</dbReference>
<dbReference type="OrthoDB" id="9784375at2"/>
<sequence>MDTLEAIRTRRAVRAYDPAHRLSAAEQRELLELAMLSPTAFNLQHWRFVVVEDAELRRQIRAVAWDQAQVTDASLLVLLCADLASWEKQAARVWQDAPQAVQDALLPAIDGIFRDQPQNQRDEAMRSCGIAAQTLMLAARGMGYDSCPMDGFDFAAVAQLINLPADHCIGLMLAIGRGVAPAAPRIGRLGYDEVVLRDRF</sequence>
<dbReference type="PANTHER" id="PTHR43673">
    <property type="entry name" value="NAD(P)H NITROREDUCTASE YDGI-RELATED"/>
    <property type="match status" value="1"/>
</dbReference>